<dbReference type="EMBL" id="JACKVK010000008">
    <property type="protein sequence ID" value="MCV7421962.1"/>
    <property type="molecule type" value="Genomic_DNA"/>
</dbReference>
<feature type="transmembrane region" description="Helical" evidence="5">
    <location>
        <begin position="371"/>
        <end position="394"/>
    </location>
</feature>
<dbReference type="Pfam" id="PF04932">
    <property type="entry name" value="Wzy_C"/>
    <property type="match status" value="1"/>
</dbReference>
<name>A0A9X2YM82_9MYCO</name>
<evidence type="ECO:0000259" key="6">
    <source>
        <dbReference type="Pfam" id="PF04932"/>
    </source>
</evidence>
<evidence type="ECO:0000313" key="7">
    <source>
        <dbReference type="EMBL" id="MCV7421962.1"/>
    </source>
</evidence>
<proteinExistence type="predicted"/>
<dbReference type="RefSeq" id="WP_263996708.1">
    <property type="nucleotide sequence ID" value="NZ_JACKVK010000008.1"/>
</dbReference>
<comment type="caution">
    <text evidence="7">The sequence shown here is derived from an EMBL/GenBank/DDBJ whole genome shotgun (WGS) entry which is preliminary data.</text>
</comment>
<keyword evidence="4 5" id="KW-0472">Membrane</keyword>
<evidence type="ECO:0000256" key="3">
    <source>
        <dbReference type="ARBA" id="ARBA00022989"/>
    </source>
</evidence>
<feature type="transmembrane region" description="Helical" evidence="5">
    <location>
        <begin position="241"/>
        <end position="260"/>
    </location>
</feature>
<keyword evidence="7" id="KW-0436">Ligase</keyword>
<protein>
    <submittedName>
        <fullName evidence="7">O-antigen ligase family protein</fullName>
    </submittedName>
</protein>
<feature type="transmembrane region" description="Helical" evidence="5">
    <location>
        <begin position="267"/>
        <end position="285"/>
    </location>
</feature>
<feature type="domain" description="O-antigen ligase-related" evidence="6">
    <location>
        <begin position="229"/>
        <end position="353"/>
    </location>
</feature>
<dbReference type="AlphaFoldDB" id="A0A9X2YM82"/>
<dbReference type="GO" id="GO:0016020">
    <property type="term" value="C:membrane"/>
    <property type="evidence" value="ECO:0007669"/>
    <property type="project" value="UniProtKB-SubCell"/>
</dbReference>
<feature type="transmembrane region" description="Helical" evidence="5">
    <location>
        <begin position="68"/>
        <end position="87"/>
    </location>
</feature>
<dbReference type="GO" id="GO:0016874">
    <property type="term" value="F:ligase activity"/>
    <property type="evidence" value="ECO:0007669"/>
    <property type="project" value="UniProtKB-KW"/>
</dbReference>
<feature type="transmembrane region" description="Helical" evidence="5">
    <location>
        <begin position="99"/>
        <end position="118"/>
    </location>
</feature>
<feature type="transmembrane region" description="Helical" evidence="5">
    <location>
        <begin position="203"/>
        <end position="221"/>
    </location>
</feature>
<feature type="transmembrane region" description="Helical" evidence="5">
    <location>
        <begin position="338"/>
        <end position="359"/>
    </location>
</feature>
<evidence type="ECO:0000313" key="8">
    <source>
        <dbReference type="Proteomes" id="UP001141629"/>
    </source>
</evidence>
<organism evidence="7 8">
    <name type="scientific">Mycobacterium yunnanensis</name>
    <dbReference type="NCBI Taxonomy" id="368477"/>
    <lineage>
        <taxon>Bacteria</taxon>
        <taxon>Bacillati</taxon>
        <taxon>Actinomycetota</taxon>
        <taxon>Actinomycetes</taxon>
        <taxon>Mycobacteriales</taxon>
        <taxon>Mycobacteriaceae</taxon>
        <taxon>Mycobacterium</taxon>
    </lineage>
</organism>
<accession>A0A9X2YM82</accession>
<keyword evidence="2 5" id="KW-0812">Transmembrane</keyword>
<keyword evidence="8" id="KW-1185">Reference proteome</keyword>
<evidence type="ECO:0000256" key="4">
    <source>
        <dbReference type="ARBA" id="ARBA00023136"/>
    </source>
</evidence>
<dbReference type="InterPro" id="IPR007016">
    <property type="entry name" value="O-antigen_ligase-rel_domated"/>
</dbReference>
<reference evidence="7" key="2">
    <citation type="journal article" date="2022" name="BMC Genomics">
        <title>Comparative genome analysis of mycobacteria focusing on tRNA and non-coding RNA.</title>
        <authorList>
            <person name="Behra P.R.K."/>
            <person name="Pettersson B.M.F."/>
            <person name="Ramesh M."/>
            <person name="Das S."/>
            <person name="Dasgupta S."/>
            <person name="Kirsebom L.A."/>
        </authorList>
    </citation>
    <scope>NUCLEOTIDE SEQUENCE</scope>
    <source>
        <strain evidence="7">DSM 44838</strain>
    </source>
</reference>
<evidence type="ECO:0000256" key="5">
    <source>
        <dbReference type="SAM" id="Phobius"/>
    </source>
</evidence>
<evidence type="ECO:0000256" key="2">
    <source>
        <dbReference type="ARBA" id="ARBA00022692"/>
    </source>
</evidence>
<reference evidence="7" key="1">
    <citation type="submission" date="2020-07" db="EMBL/GenBank/DDBJ databases">
        <authorList>
            <person name="Pettersson B.M.F."/>
            <person name="Behra P.R.K."/>
            <person name="Ramesh M."/>
            <person name="Das S."/>
            <person name="Dasgupta S."/>
            <person name="Kirsebom L.A."/>
        </authorList>
    </citation>
    <scope>NUCLEOTIDE SEQUENCE</scope>
    <source>
        <strain evidence="7">DSM 44838</strain>
    </source>
</reference>
<evidence type="ECO:0000256" key="1">
    <source>
        <dbReference type="ARBA" id="ARBA00004141"/>
    </source>
</evidence>
<feature type="transmembrane region" description="Helical" evidence="5">
    <location>
        <begin position="149"/>
        <end position="172"/>
    </location>
</feature>
<keyword evidence="3 5" id="KW-1133">Transmembrane helix</keyword>
<sequence length="431" mass="46266">MTPSLPVLMATLAVGLAAYAFGRNAGWSDFSAHERHVAVYVVLIVGWPQVWTFFVGPEMWSTAEGAGFLYPTLWYLPGFVFAVVYFGRHVFTRATRFDIPAMVQYSTLLIALVFIALGPMSRSDVAKLAIPMGLLLVTLVKPSEIRGSIVVGLGCRASLLLITGSVLAAVVLNPGRVLEPCRIDKCSLAGQTLTSPFAGNGNILGLAVVMIVPFAVAQLDLRGAMATLASVVATIELAGSRTAEIGIITAAVLVLAIWSWPAQRRAILLLGACVALAFSLVPAIYPFGGTEFTFRGALWSEARQVIAQHPILGSGPNTWFVMRLTSIYDLNYSPHNGWLDVTLSIGLSGVIVLAAAVVLKLLTSEDDERDVLLLYLATLFSVSALESVYVPYILAILPSTCVLPFLGGPGRPMWRRNVQEGSTHLSRQGLH</sequence>
<gene>
    <name evidence="7" type="ORF">H7K45_15540</name>
</gene>
<feature type="transmembrane region" description="Helical" evidence="5">
    <location>
        <begin position="38"/>
        <end position="56"/>
    </location>
</feature>
<dbReference type="Proteomes" id="UP001141629">
    <property type="component" value="Unassembled WGS sequence"/>
</dbReference>
<comment type="subcellular location">
    <subcellularLocation>
        <location evidence="1">Membrane</location>
        <topology evidence="1">Multi-pass membrane protein</topology>
    </subcellularLocation>
</comment>